<organism evidence="1 2">
    <name type="scientific">Lipomyces orientalis</name>
    <dbReference type="NCBI Taxonomy" id="1233043"/>
    <lineage>
        <taxon>Eukaryota</taxon>
        <taxon>Fungi</taxon>
        <taxon>Dikarya</taxon>
        <taxon>Ascomycota</taxon>
        <taxon>Saccharomycotina</taxon>
        <taxon>Lipomycetes</taxon>
        <taxon>Lipomycetales</taxon>
        <taxon>Lipomycetaceae</taxon>
        <taxon>Lipomyces</taxon>
    </lineage>
</organism>
<protein>
    <submittedName>
        <fullName evidence="1">Transporter</fullName>
    </submittedName>
</protein>
<comment type="caution">
    <text evidence="1">The sequence shown here is derived from an EMBL/GenBank/DDBJ whole genome shotgun (WGS) entry which is preliminary data.</text>
</comment>
<name>A0ACC3TP12_9ASCO</name>
<reference evidence="2" key="1">
    <citation type="journal article" date="2024" name="Front. Bioeng. Biotechnol.">
        <title>Genome-scale model development and genomic sequencing of the oleaginous clade Lipomyces.</title>
        <authorList>
            <person name="Czajka J.J."/>
            <person name="Han Y."/>
            <person name="Kim J."/>
            <person name="Mondo S.J."/>
            <person name="Hofstad B.A."/>
            <person name="Robles A."/>
            <person name="Haridas S."/>
            <person name="Riley R."/>
            <person name="LaButti K."/>
            <person name="Pangilinan J."/>
            <person name="Andreopoulos W."/>
            <person name="Lipzen A."/>
            <person name="Yan J."/>
            <person name="Wang M."/>
            <person name="Ng V."/>
            <person name="Grigoriev I.V."/>
            <person name="Spatafora J.W."/>
            <person name="Magnuson J.K."/>
            <person name="Baker S.E."/>
            <person name="Pomraning K.R."/>
        </authorList>
    </citation>
    <scope>NUCLEOTIDE SEQUENCE [LARGE SCALE GENOMIC DNA]</scope>
    <source>
        <strain evidence="2">CBS 10300</strain>
    </source>
</reference>
<dbReference type="Proteomes" id="UP001489719">
    <property type="component" value="Unassembled WGS sequence"/>
</dbReference>
<evidence type="ECO:0000313" key="2">
    <source>
        <dbReference type="Proteomes" id="UP001489719"/>
    </source>
</evidence>
<gene>
    <name evidence="1" type="ORF">V1517DRAFT_352796</name>
</gene>
<accession>A0ACC3TP12</accession>
<proteinExistence type="predicted"/>
<evidence type="ECO:0000313" key="1">
    <source>
        <dbReference type="EMBL" id="KAK9322735.1"/>
    </source>
</evidence>
<sequence>MSAAAVWTVGLALITDSFPEENIGKLMGVVSSSMGLGVFLGPVLGGVVYDRAGYYAVFGILFGLVGSLVVLVCMLNLTYRKICVDILLRVFMLERKELEKWKQSVDDETGGERDRPCPLVLQLLKSGRMINGLYMGVVIAWILTALEPILPLHVETRFYWNTLGSGLIFLPIALTSLLSPLIVASCMLLPSSMAEISTCVAAAEQKKPGIFGKGGAYGQAFGLFNLAYSAGSVFGPLEAGCVTEAEGWGTATWTLGLISFVSAIPAVLFTGGFLFRERADRTERTQAPTEDFGMTVVVTR</sequence>
<dbReference type="EMBL" id="MU970072">
    <property type="protein sequence ID" value="KAK9322735.1"/>
    <property type="molecule type" value="Genomic_DNA"/>
</dbReference>
<keyword evidence="2" id="KW-1185">Reference proteome</keyword>